<reference evidence="1" key="1">
    <citation type="journal article" date="2015" name="Nature">
        <title>Complex archaea that bridge the gap between prokaryotes and eukaryotes.</title>
        <authorList>
            <person name="Spang A."/>
            <person name="Saw J.H."/>
            <person name="Jorgensen S.L."/>
            <person name="Zaremba-Niedzwiedzka K."/>
            <person name="Martijn J."/>
            <person name="Lind A.E."/>
            <person name="van Eijk R."/>
            <person name="Schleper C."/>
            <person name="Guy L."/>
            <person name="Ettema T.J."/>
        </authorList>
    </citation>
    <scope>NUCLEOTIDE SEQUENCE</scope>
</reference>
<comment type="caution">
    <text evidence="1">The sequence shown here is derived from an EMBL/GenBank/DDBJ whole genome shotgun (WGS) entry which is preliminary data.</text>
</comment>
<protein>
    <submittedName>
        <fullName evidence="1">Uncharacterized protein</fullName>
    </submittedName>
</protein>
<gene>
    <name evidence="1" type="ORF">LCGC14_1076170</name>
</gene>
<dbReference type="EMBL" id="LAZR01004678">
    <property type="protein sequence ID" value="KKN06533.1"/>
    <property type="molecule type" value="Genomic_DNA"/>
</dbReference>
<dbReference type="AlphaFoldDB" id="A0A0F9QMF2"/>
<evidence type="ECO:0000313" key="1">
    <source>
        <dbReference type="EMBL" id="KKN06533.1"/>
    </source>
</evidence>
<accession>A0A0F9QMF2</accession>
<organism evidence="1">
    <name type="scientific">marine sediment metagenome</name>
    <dbReference type="NCBI Taxonomy" id="412755"/>
    <lineage>
        <taxon>unclassified sequences</taxon>
        <taxon>metagenomes</taxon>
        <taxon>ecological metagenomes</taxon>
    </lineage>
</organism>
<sequence length="79" mass="8988">MIVNVTQDHIKRGIQDDMCSCPIALALLPSMGGVTVAREYVATRDHGEFDLPPEAQQFIRDFDAGWMVYPISFEMTRRE</sequence>
<proteinExistence type="predicted"/>
<name>A0A0F9QMF2_9ZZZZ</name>